<dbReference type="PANTHER" id="PTHR43739:SF5">
    <property type="entry name" value="EXO-ALPHA-SIALIDASE"/>
    <property type="match status" value="1"/>
</dbReference>
<accession>A0A6J6F664</accession>
<reference evidence="1" key="1">
    <citation type="submission" date="2020-05" db="EMBL/GenBank/DDBJ databases">
        <authorList>
            <person name="Chiriac C."/>
            <person name="Salcher M."/>
            <person name="Ghai R."/>
            <person name="Kavagutti S V."/>
        </authorList>
    </citation>
    <scope>NUCLEOTIDE SEQUENCE</scope>
</reference>
<evidence type="ECO:0000313" key="1">
    <source>
        <dbReference type="EMBL" id="CAB4583807.1"/>
    </source>
</evidence>
<evidence type="ECO:0000313" key="2">
    <source>
        <dbReference type="EMBL" id="CAB4665747.1"/>
    </source>
</evidence>
<gene>
    <name evidence="1" type="ORF">UFOPK1795_00083</name>
    <name evidence="2" type="ORF">UFOPK2275_00812</name>
</gene>
<dbReference type="CDD" id="cd15482">
    <property type="entry name" value="Sialidase_non-viral"/>
    <property type="match status" value="1"/>
</dbReference>
<dbReference type="AlphaFoldDB" id="A0A6J6F664"/>
<name>A0A6J6F664_9ZZZZ</name>
<protein>
    <submittedName>
        <fullName evidence="1">Unannotated protein</fullName>
    </submittedName>
</protein>
<dbReference type="SUPFAM" id="SSF110296">
    <property type="entry name" value="Oligoxyloglucan reducing end-specific cellobiohydrolase"/>
    <property type="match status" value="1"/>
</dbReference>
<dbReference type="InterPro" id="IPR015943">
    <property type="entry name" value="WD40/YVTN_repeat-like_dom_sf"/>
</dbReference>
<dbReference type="EMBL" id="CAEZWQ010000091">
    <property type="protein sequence ID" value="CAB4665747.1"/>
    <property type="molecule type" value="Genomic_DNA"/>
</dbReference>
<dbReference type="InterPro" id="IPR052025">
    <property type="entry name" value="Xyloglucanase_GH74"/>
</dbReference>
<dbReference type="GO" id="GO:0010411">
    <property type="term" value="P:xyloglucan metabolic process"/>
    <property type="evidence" value="ECO:0007669"/>
    <property type="project" value="TreeGrafter"/>
</dbReference>
<sequence length="433" mass="46334">MKKFVLLLSVFILLLMPNAYAASKAKTVLVNAGIYGVVRTISTSGAKAQPMLCKGIDGNQGFRSQKTLYVDPKNPMHLGIAIEFKGFYLSVDGGKSWKISSTGLIGYPKKSDGKKPCHTEFGYLEMDTQNANHLVMTRAGEPGTIKDYFSENNGVYESINGGKTWKQIMVQAGIGVSIDTGFAISHTNPLVMYAGTTTNGRALDGSNKIYVTKGVIYKTADGGKTWKELPTGAPTDIGVQAISVDSLDDKTLTAITFGRVKGSGESMFGPGLGVIKSSDGGLSWKRIDTLQSGFAVVEFSKNNPLNIFGATYDSKVLSSMDGGVTWKELGGVAFPRAVSYFSDDPSGSSGLLGDDSGSILIFENNGAQFTKAGALPTLSNHLTRITSFAFGSDGTWYAAGHYKDQRSHQVGFVFKSNDRGNSWSQILNSETLK</sequence>
<proteinExistence type="predicted"/>
<dbReference type="EMBL" id="CAEZUG010000002">
    <property type="protein sequence ID" value="CAB4583807.1"/>
    <property type="molecule type" value="Genomic_DNA"/>
</dbReference>
<dbReference type="Gene3D" id="2.130.10.10">
    <property type="entry name" value="YVTN repeat-like/Quinoprotein amine dehydrogenase"/>
    <property type="match status" value="2"/>
</dbReference>
<organism evidence="1">
    <name type="scientific">freshwater metagenome</name>
    <dbReference type="NCBI Taxonomy" id="449393"/>
    <lineage>
        <taxon>unclassified sequences</taxon>
        <taxon>metagenomes</taxon>
        <taxon>ecological metagenomes</taxon>
    </lineage>
</organism>
<dbReference type="PANTHER" id="PTHR43739">
    <property type="entry name" value="XYLOGLUCANASE (EUROFUNG)"/>
    <property type="match status" value="1"/>
</dbReference>